<evidence type="ECO:0000259" key="22">
    <source>
        <dbReference type="PROSITE" id="PS01033"/>
    </source>
</evidence>
<dbReference type="PANTHER" id="PTHR43396:SF3">
    <property type="entry name" value="FLAVOHEMOPROTEIN"/>
    <property type="match status" value="1"/>
</dbReference>
<keyword evidence="11" id="KW-0274">FAD</keyword>
<keyword evidence="15" id="KW-0520">NAD</keyword>
<dbReference type="GO" id="GO:0071949">
    <property type="term" value="F:FAD binding"/>
    <property type="evidence" value="ECO:0007669"/>
    <property type="project" value="TreeGrafter"/>
</dbReference>
<dbReference type="CDD" id="cd06184">
    <property type="entry name" value="flavohem_like_fad_nad_binding"/>
    <property type="match status" value="1"/>
</dbReference>
<evidence type="ECO:0000256" key="16">
    <source>
        <dbReference type="ARBA" id="ARBA00030024"/>
    </source>
</evidence>
<evidence type="ECO:0000256" key="7">
    <source>
        <dbReference type="ARBA" id="ARBA00022617"/>
    </source>
</evidence>
<dbReference type="KEGG" id="bko:CKF48_20010"/>
<proteinExistence type="inferred from homology"/>
<keyword evidence="8 21" id="KW-0561">Oxygen transport</keyword>
<dbReference type="GO" id="GO:0008941">
    <property type="term" value="F:nitric oxide dioxygenase NAD(P)H activity"/>
    <property type="evidence" value="ECO:0007669"/>
    <property type="project" value="UniProtKB-EC"/>
</dbReference>
<dbReference type="Proteomes" id="UP000215137">
    <property type="component" value="Chromosome"/>
</dbReference>
<protein>
    <recommendedName>
        <fullName evidence="6">Flavohemoprotein</fullName>
        <ecNumber evidence="5">1.14.12.17</ecNumber>
    </recommendedName>
    <alternativeName>
        <fullName evidence="17">Flavohemoglobin</fullName>
    </alternativeName>
    <alternativeName>
        <fullName evidence="16">Hemoglobin-like protein</fullName>
    </alternativeName>
    <alternativeName>
        <fullName evidence="18">Nitric oxide dioxygenase</fullName>
    </alternativeName>
</protein>
<sequence length="384" mass="42869">MLKQETIKIIKSTIPVLEIHGTAITTHFYKRLFAEHPELLNIFNHANQEKGRQPKALANVLFQAANHIEHLENLAPAVATIAHKHRSLGVKKEHYPIVGEHLLAAIKEVLGDAATEDIITAWAEAYGVIAAIFISTEEELYNASAWAGFKSFKVVNKVPESDLITSFYIEPNDGITLPTHQPGQYVTIRVNIAGEKYDHNRQYSLSGKPSEKTYRISVKREEHGKVSNWLHDHVQIGDSLDVSAPAGEFVLSSQAETPVVFISGGVGTTPLLSMLHTLEGTKREVSFLHSCKNKNLHAFGDEVRPLIAGIENGRFLVKYSDDEGRLDSEDLKQHISEEAEYYLCGPINFMENMKEQLLMLGVENSHIHLELFGPAVPLKEKINM</sequence>
<evidence type="ECO:0000256" key="14">
    <source>
        <dbReference type="ARBA" id="ARBA00023004"/>
    </source>
</evidence>
<dbReference type="Gene3D" id="1.10.490.10">
    <property type="entry name" value="Globins"/>
    <property type="match status" value="1"/>
</dbReference>
<keyword evidence="14" id="KW-0408">Iron</keyword>
<evidence type="ECO:0000256" key="21">
    <source>
        <dbReference type="RuleBase" id="RU000356"/>
    </source>
</evidence>
<keyword evidence="24" id="KW-0223">Dioxygenase</keyword>
<dbReference type="GO" id="GO:0020037">
    <property type="term" value="F:heme binding"/>
    <property type="evidence" value="ECO:0007669"/>
    <property type="project" value="InterPro"/>
</dbReference>
<evidence type="ECO:0000256" key="15">
    <source>
        <dbReference type="ARBA" id="ARBA00023027"/>
    </source>
</evidence>
<dbReference type="EC" id="1.14.12.17" evidence="5"/>
<evidence type="ECO:0000256" key="17">
    <source>
        <dbReference type="ARBA" id="ARBA00030929"/>
    </source>
</evidence>
<evidence type="ECO:0000256" key="3">
    <source>
        <dbReference type="ARBA" id="ARBA00006401"/>
    </source>
</evidence>
<dbReference type="InterPro" id="IPR039261">
    <property type="entry name" value="FNR_nucleotide-bd"/>
</dbReference>
<keyword evidence="12" id="KW-0521">NADP</keyword>
<evidence type="ECO:0000313" key="24">
    <source>
        <dbReference type="EMBL" id="ASV69397.1"/>
    </source>
</evidence>
<dbReference type="GO" id="GO:0005344">
    <property type="term" value="F:oxygen carrier activity"/>
    <property type="evidence" value="ECO:0007669"/>
    <property type="project" value="UniProtKB-KW"/>
</dbReference>
<comment type="cofactor">
    <cofactor evidence="2">
        <name>FAD</name>
        <dbReference type="ChEBI" id="CHEBI:57692"/>
    </cofactor>
</comment>
<feature type="domain" description="Globin" evidence="22">
    <location>
        <begin position="1"/>
        <end position="138"/>
    </location>
</feature>
<dbReference type="OrthoDB" id="9801223at2"/>
<dbReference type="FunFam" id="2.40.30.10:FF:000034">
    <property type="entry name" value="Flavohemoprotein"/>
    <property type="match status" value="1"/>
</dbReference>
<dbReference type="PROSITE" id="PS51384">
    <property type="entry name" value="FAD_FR"/>
    <property type="match status" value="1"/>
</dbReference>
<comment type="similarity">
    <text evidence="3">In the C-terminal section; belongs to the flavoprotein pyridine nucleotide cytochrome reductase family.</text>
</comment>
<evidence type="ECO:0000256" key="8">
    <source>
        <dbReference type="ARBA" id="ARBA00022621"/>
    </source>
</evidence>
<evidence type="ECO:0000259" key="23">
    <source>
        <dbReference type="PROSITE" id="PS51384"/>
    </source>
</evidence>
<dbReference type="EMBL" id="CP022983">
    <property type="protein sequence ID" value="ASV69397.1"/>
    <property type="molecule type" value="Genomic_DNA"/>
</dbReference>
<dbReference type="InterPro" id="IPR000971">
    <property type="entry name" value="Globin"/>
</dbReference>
<evidence type="ECO:0000256" key="18">
    <source>
        <dbReference type="ARBA" id="ARBA00033187"/>
    </source>
</evidence>
<dbReference type="GO" id="GO:0046872">
    <property type="term" value="F:metal ion binding"/>
    <property type="evidence" value="ECO:0007669"/>
    <property type="project" value="UniProtKB-KW"/>
</dbReference>
<organism evidence="24 25">
    <name type="scientific">Cytobacillus kochii</name>
    <dbReference type="NCBI Taxonomy" id="859143"/>
    <lineage>
        <taxon>Bacteria</taxon>
        <taxon>Bacillati</taxon>
        <taxon>Bacillota</taxon>
        <taxon>Bacilli</taxon>
        <taxon>Bacillales</taxon>
        <taxon>Bacillaceae</taxon>
        <taxon>Cytobacillus</taxon>
    </lineage>
</organism>
<dbReference type="PRINTS" id="PR00409">
    <property type="entry name" value="PHDIOXRDTASE"/>
</dbReference>
<keyword evidence="25" id="KW-1185">Reference proteome</keyword>
<keyword evidence="7 21" id="KW-0349">Heme</keyword>
<evidence type="ECO:0000256" key="19">
    <source>
        <dbReference type="ARBA" id="ARBA00048649"/>
    </source>
</evidence>
<keyword evidence="10" id="KW-0479">Metal-binding</keyword>
<dbReference type="Pfam" id="PF00175">
    <property type="entry name" value="NAD_binding_1"/>
    <property type="match status" value="1"/>
</dbReference>
<dbReference type="CDD" id="cd14777">
    <property type="entry name" value="Yhb1-globin-like"/>
    <property type="match status" value="1"/>
</dbReference>
<evidence type="ECO:0000256" key="2">
    <source>
        <dbReference type="ARBA" id="ARBA00001974"/>
    </source>
</evidence>
<evidence type="ECO:0000313" key="25">
    <source>
        <dbReference type="Proteomes" id="UP000215137"/>
    </source>
</evidence>
<dbReference type="InterPro" id="IPR012292">
    <property type="entry name" value="Globin/Proto"/>
</dbReference>
<dbReference type="Pfam" id="PF00970">
    <property type="entry name" value="FAD_binding_6"/>
    <property type="match status" value="1"/>
</dbReference>
<comment type="catalytic activity">
    <reaction evidence="20">
        <text>2 nitric oxide + NADPH + 2 O2 = 2 nitrate + NADP(+) + H(+)</text>
        <dbReference type="Rhea" id="RHEA:19465"/>
        <dbReference type="ChEBI" id="CHEBI:15378"/>
        <dbReference type="ChEBI" id="CHEBI:15379"/>
        <dbReference type="ChEBI" id="CHEBI:16480"/>
        <dbReference type="ChEBI" id="CHEBI:17632"/>
        <dbReference type="ChEBI" id="CHEBI:57783"/>
        <dbReference type="ChEBI" id="CHEBI:58349"/>
        <dbReference type="EC" id="1.14.12.17"/>
    </reaction>
</comment>
<keyword evidence="21" id="KW-0813">Transport</keyword>
<dbReference type="InterPro" id="IPR017938">
    <property type="entry name" value="Riboflavin_synthase-like_b-brl"/>
</dbReference>
<dbReference type="AlphaFoldDB" id="A0A248TMG3"/>
<comment type="catalytic activity">
    <reaction evidence="19">
        <text>2 nitric oxide + NADH + 2 O2 = 2 nitrate + NAD(+) + H(+)</text>
        <dbReference type="Rhea" id="RHEA:19469"/>
        <dbReference type="ChEBI" id="CHEBI:15378"/>
        <dbReference type="ChEBI" id="CHEBI:15379"/>
        <dbReference type="ChEBI" id="CHEBI:16480"/>
        <dbReference type="ChEBI" id="CHEBI:17632"/>
        <dbReference type="ChEBI" id="CHEBI:57540"/>
        <dbReference type="ChEBI" id="CHEBI:57945"/>
        <dbReference type="EC" id="1.14.12.17"/>
    </reaction>
</comment>
<dbReference type="Gene3D" id="3.40.50.80">
    <property type="entry name" value="Nucleotide-binding domain of ferredoxin-NADP reductase (FNR) module"/>
    <property type="match status" value="1"/>
</dbReference>
<dbReference type="InterPro" id="IPR009050">
    <property type="entry name" value="Globin-like_sf"/>
</dbReference>
<comment type="cofactor">
    <cofactor evidence="1">
        <name>heme b</name>
        <dbReference type="ChEBI" id="CHEBI:60344"/>
    </cofactor>
</comment>
<gene>
    <name evidence="24" type="ORF">CKF48_20010</name>
</gene>
<feature type="domain" description="FAD-binding FR-type" evidence="23">
    <location>
        <begin position="147"/>
        <end position="252"/>
    </location>
</feature>
<dbReference type="PANTHER" id="PTHR43396">
    <property type="entry name" value="FLAVOHEMOPROTEIN"/>
    <property type="match status" value="1"/>
</dbReference>
<dbReference type="InterPro" id="IPR001433">
    <property type="entry name" value="OxRdtase_FAD/NAD-bd"/>
</dbReference>
<dbReference type="SUPFAM" id="SSF46458">
    <property type="entry name" value="Globin-like"/>
    <property type="match status" value="1"/>
</dbReference>
<dbReference type="InterPro" id="IPR017927">
    <property type="entry name" value="FAD-bd_FR_type"/>
</dbReference>
<evidence type="ECO:0000256" key="12">
    <source>
        <dbReference type="ARBA" id="ARBA00022857"/>
    </source>
</evidence>
<name>A0A248TMG3_9BACI</name>
<dbReference type="SUPFAM" id="SSF52343">
    <property type="entry name" value="Ferredoxin reductase-like, C-terminal NADP-linked domain"/>
    <property type="match status" value="1"/>
</dbReference>
<evidence type="ECO:0000256" key="5">
    <source>
        <dbReference type="ARBA" id="ARBA00012229"/>
    </source>
</evidence>
<evidence type="ECO:0000256" key="20">
    <source>
        <dbReference type="ARBA" id="ARBA00049433"/>
    </source>
</evidence>
<dbReference type="GO" id="GO:0019825">
    <property type="term" value="F:oxygen binding"/>
    <property type="evidence" value="ECO:0007669"/>
    <property type="project" value="InterPro"/>
</dbReference>
<dbReference type="FunFam" id="1.10.490.10:FF:000003">
    <property type="entry name" value="Flavohemoprotein"/>
    <property type="match status" value="1"/>
</dbReference>
<evidence type="ECO:0000256" key="10">
    <source>
        <dbReference type="ARBA" id="ARBA00022723"/>
    </source>
</evidence>
<evidence type="ECO:0000256" key="11">
    <source>
        <dbReference type="ARBA" id="ARBA00022827"/>
    </source>
</evidence>
<reference evidence="24 25" key="1">
    <citation type="submission" date="2017-08" db="EMBL/GenBank/DDBJ databases">
        <title>Complete Genome Sequence of Bacillus kochii Oregon-R-modENCODE STRAIN BDGP4, isolated from Drosophila melanogaster gut.</title>
        <authorList>
            <person name="Wan K.H."/>
            <person name="Yu C."/>
            <person name="Park S."/>
            <person name="Hammonds A.S."/>
            <person name="Booth B.W."/>
            <person name="Celniker S.E."/>
        </authorList>
    </citation>
    <scope>NUCLEOTIDE SEQUENCE [LARGE SCALE GENOMIC DNA]</scope>
    <source>
        <strain evidence="24 25">BDGP4</strain>
    </source>
</reference>
<dbReference type="Pfam" id="PF00042">
    <property type="entry name" value="Globin"/>
    <property type="match status" value="1"/>
</dbReference>
<dbReference type="GO" id="GO:0071500">
    <property type="term" value="P:cellular response to nitrosative stress"/>
    <property type="evidence" value="ECO:0007669"/>
    <property type="project" value="TreeGrafter"/>
</dbReference>
<dbReference type="InterPro" id="IPR008333">
    <property type="entry name" value="Cbr1-like_FAD-bd_dom"/>
</dbReference>
<keyword evidence="13" id="KW-0560">Oxidoreductase</keyword>
<evidence type="ECO:0000256" key="9">
    <source>
        <dbReference type="ARBA" id="ARBA00022630"/>
    </source>
</evidence>
<dbReference type="NCBIfam" id="NF009805">
    <property type="entry name" value="PRK13289.1"/>
    <property type="match status" value="1"/>
</dbReference>
<dbReference type="GO" id="GO:0046210">
    <property type="term" value="P:nitric oxide catabolic process"/>
    <property type="evidence" value="ECO:0007669"/>
    <property type="project" value="TreeGrafter"/>
</dbReference>
<evidence type="ECO:0000256" key="6">
    <source>
        <dbReference type="ARBA" id="ARBA00014637"/>
    </source>
</evidence>
<dbReference type="SUPFAM" id="SSF63380">
    <property type="entry name" value="Riboflavin synthase domain-like"/>
    <property type="match status" value="1"/>
</dbReference>
<evidence type="ECO:0000256" key="13">
    <source>
        <dbReference type="ARBA" id="ARBA00023002"/>
    </source>
</evidence>
<evidence type="ECO:0000256" key="4">
    <source>
        <dbReference type="ARBA" id="ARBA00008414"/>
    </source>
</evidence>
<dbReference type="Gene3D" id="2.40.30.10">
    <property type="entry name" value="Translation factors"/>
    <property type="match status" value="1"/>
</dbReference>
<keyword evidence="9" id="KW-0285">Flavoprotein</keyword>
<evidence type="ECO:0000256" key="1">
    <source>
        <dbReference type="ARBA" id="ARBA00001970"/>
    </source>
</evidence>
<dbReference type="RefSeq" id="WP_095372960.1">
    <property type="nucleotide sequence ID" value="NZ_CP022983.1"/>
</dbReference>
<dbReference type="PROSITE" id="PS01033">
    <property type="entry name" value="GLOBIN"/>
    <property type="match status" value="1"/>
</dbReference>
<accession>A0A248TMG3</accession>
<comment type="similarity">
    <text evidence="4">Belongs to the globin family. Two-domain flavohemoproteins subfamily.</text>
</comment>